<dbReference type="EMBL" id="UOEV01000021">
    <property type="protein sequence ID" value="VAW32084.1"/>
    <property type="molecule type" value="Genomic_DNA"/>
</dbReference>
<gene>
    <name evidence="3" type="ORF">MNBD_CPR01-393</name>
</gene>
<dbReference type="EC" id="2.1.2.9" evidence="1"/>
<dbReference type="InterPro" id="IPR041711">
    <property type="entry name" value="Met-tRNA-FMT_N"/>
</dbReference>
<evidence type="ECO:0000259" key="2">
    <source>
        <dbReference type="Pfam" id="PF00551"/>
    </source>
</evidence>
<organism evidence="3">
    <name type="scientific">hydrothermal vent metagenome</name>
    <dbReference type="NCBI Taxonomy" id="652676"/>
    <lineage>
        <taxon>unclassified sequences</taxon>
        <taxon>metagenomes</taxon>
        <taxon>ecological metagenomes</taxon>
    </lineage>
</organism>
<name>A0A3B0VK92_9ZZZZ</name>
<sequence length="288" mass="32235">MTSKLPPFVFFGTPSVARDTLEHLYKHGIVPKLIVTNPDAARGRGHIVTPSEVKVWAKEHSVPFYTPKKLDADAVKQISSYKYTFGIVVAYGKIFPKELIESFPQGVLNIHYSILPKYRGASPVETALKNGDTLTGVSIQKMAPAIDAGDVYAVRGVSILPEDTARSLRARLVDEGAELLASILPSFIKKALAGTRQDETKTTFAPKIKKEDGLLKISGNHNTNWNTYRAYIENPGVYFFANLNEKRIRVKVTRAHFEDDKFIIERIIPEGKKEQDFSDFNRTGWVPE</sequence>
<reference evidence="3" key="1">
    <citation type="submission" date="2018-06" db="EMBL/GenBank/DDBJ databases">
        <authorList>
            <person name="Zhirakovskaya E."/>
        </authorList>
    </citation>
    <scope>NUCLEOTIDE SEQUENCE</scope>
</reference>
<dbReference type="CDD" id="cd08646">
    <property type="entry name" value="FMT_core_Met-tRNA-FMT_N"/>
    <property type="match status" value="1"/>
</dbReference>
<dbReference type="PANTHER" id="PTHR11138:SF5">
    <property type="entry name" value="METHIONYL-TRNA FORMYLTRANSFERASE, MITOCHONDRIAL"/>
    <property type="match status" value="1"/>
</dbReference>
<evidence type="ECO:0000313" key="3">
    <source>
        <dbReference type="EMBL" id="VAW32084.1"/>
    </source>
</evidence>
<accession>A0A3B0VK92</accession>
<feature type="domain" description="Formyl transferase N-terminal" evidence="2">
    <location>
        <begin position="9"/>
        <end position="182"/>
    </location>
</feature>
<proteinExistence type="predicted"/>
<evidence type="ECO:0000256" key="1">
    <source>
        <dbReference type="ARBA" id="ARBA00012261"/>
    </source>
</evidence>
<dbReference type="SUPFAM" id="SSF53328">
    <property type="entry name" value="Formyltransferase"/>
    <property type="match status" value="1"/>
</dbReference>
<protein>
    <recommendedName>
        <fullName evidence="1">methionyl-tRNA formyltransferase</fullName>
        <ecNumber evidence="1">2.1.2.9</ecNumber>
    </recommendedName>
</protein>
<dbReference type="PANTHER" id="PTHR11138">
    <property type="entry name" value="METHIONYL-TRNA FORMYLTRANSFERASE"/>
    <property type="match status" value="1"/>
</dbReference>
<dbReference type="GO" id="GO:0004479">
    <property type="term" value="F:methionyl-tRNA formyltransferase activity"/>
    <property type="evidence" value="ECO:0007669"/>
    <property type="project" value="UniProtKB-EC"/>
</dbReference>
<dbReference type="Pfam" id="PF00551">
    <property type="entry name" value="Formyl_trans_N"/>
    <property type="match status" value="1"/>
</dbReference>
<dbReference type="AlphaFoldDB" id="A0A3B0VK92"/>
<keyword evidence="3" id="KW-0808">Transferase</keyword>
<dbReference type="InterPro" id="IPR036477">
    <property type="entry name" value="Formyl_transf_N_sf"/>
</dbReference>
<dbReference type="Gene3D" id="3.40.50.12230">
    <property type="match status" value="1"/>
</dbReference>
<dbReference type="InterPro" id="IPR002376">
    <property type="entry name" value="Formyl_transf_N"/>
</dbReference>